<evidence type="ECO:0000313" key="3">
    <source>
        <dbReference type="Proteomes" id="UP000324222"/>
    </source>
</evidence>
<evidence type="ECO:0000256" key="1">
    <source>
        <dbReference type="SAM" id="MobiDB-lite"/>
    </source>
</evidence>
<keyword evidence="3" id="KW-1185">Reference proteome</keyword>
<sequence length="72" mass="7681">MSVGVTVRCVWRRRAARWSPESLPGGGAGLSGAGRMGPGVGGRFSSSPLLPSPPFFPRVGQRTGRPEWFLLE</sequence>
<reference evidence="2 3" key="1">
    <citation type="submission" date="2019-05" db="EMBL/GenBank/DDBJ databases">
        <title>Another draft genome of Portunus trituberculatus and its Hox gene families provides insights of decapod evolution.</title>
        <authorList>
            <person name="Jeong J.-H."/>
            <person name="Song I."/>
            <person name="Kim S."/>
            <person name="Choi T."/>
            <person name="Kim D."/>
            <person name="Ryu S."/>
            <person name="Kim W."/>
        </authorList>
    </citation>
    <scope>NUCLEOTIDE SEQUENCE [LARGE SCALE GENOMIC DNA]</scope>
    <source>
        <tissue evidence="2">Muscle</tissue>
    </source>
</reference>
<proteinExistence type="predicted"/>
<comment type="caution">
    <text evidence="2">The sequence shown here is derived from an EMBL/GenBank/DDBJ whole genome shotgun (WGS) entry which is preliminary data.</text>
</comment>
<protein>
    <submittedName>
        <fullName evidence="2">Uncharacterized protein</fullName>
    </submittedName>
</protein>
<evidence type="ECO:0000313" key="2">
    <source>
        <dbReference type="EMBL" id="MPC40162.1"/>
    </source>
</evidence>
<feature type="region of interest" description="Disordered" evidence="1">
    <location>
        <begin position="22"/>
        <end position="63"/>
    </location>
</feature>
<dbReference type="AlphaFoldDB" id="A0A5B7F0V0"/>
<organism evidence="2 3">
    <name type="scientific">Portunus trituberculatus</name>
    <name type="common">Swimming crab</name>
    <name type="synonym">Neptunus trituberculatus</name>
    <dbReference type="NCBI Taxonomy" id="210409"/>
    <lineage>
        <taxon>Eukaryota</taxon>
        <taxon>Metazoa</taxon>
        <taxon>Ecdysozoa</taxon>
        <taxon>Arthropoda</taxon>
        <taxon>Crustacea</taxon>
        <taxon>Multicrustacea</taxon>
        <taxon>Malacostraca</taxon>
        <taxon>Eumalacostraca</taxon>
        <taxon>Eucarida</taxon>
        <taxon>Decapoda</taxon>
        <taxon>Pleocyemata</taxon>
        <taxon>Brachyura</taxon>
        <taxon>Eubrachyura</taxon>
        <taxon>Portunoidea</taxon>
        <taxon>Portunidae</taxon>
        <taxon>Portuninae</taxon>
        <taxon>Portunus</taxon>
    </lineage>
</organism>
<name>A0A5B7F0V0_PORTR</name>
<feature type="compositionally biased region" description="Gly residues" evidence="1">
    <location>
        <begin position="24"/>
        <end position="42"/>
    </location>
</feature>
<gene>
    <name evidence="2" type="ORF">E2C01_033717</name>
</gene>
<dbReference type="EMBL" id="VSRR010004601">
    <property type="protein sequence ID" value="MPC40162.1"/>
    <property type="molecule type" value="Genomic_DNA"/>
</dbReference>
<dbReference type="Proteomes" id="UP000324222">
    <property type="component" value="Unassembled WGS sequence"/>
</dbReference>
<accession>A0A5B7F0V0</accession>